<dbReference type="GO" id="GO:0006355">
    <property type="term" value="P:regulation of DNA-templated transcription"/>
    <property type="evidence" value="ECO:0007669"/>
    <property type="project" value="InterPro"/>
</dbReference>
<dbReference type="Gene3D" id="1.10.10.10">
    <property type="entry name" value="Winged helix-like DNA-binding domain superfamily/Winged helix DNA-binding domain"/>
    <property type="match status" value="1"/>
</dbReference>
<organism evidence="3 4">
    <name type="scientific">Kibdelosporangium aridum</name>
    <dbReference type="NCBI Taxonomy" id="2030"/>
    <lineage>
        <taxon>Bacteria</taxon>
        <taxon>Bacillati</taxon>
        <taxon>Actinomycetota</taxon>
        <taxon>Actinomycetes</taxon>
        <taxon>Pseudonocardiales</taxon>
        <taxon>Pseudonocardiaceae</taxon>
        <taxon>Kibdelosporangium</taxon>
    </lineage>
</organism>
<gene>
    <name evidence="3" type="ORF">SAMN05661093_07059</name>
</gene>
<dbReference type="RefSeq" id="WP_084430974.1">
    <property type="nucleotide sequence ID" value="NZ_FWXV01000007.1"/>
</dbReference>
<dbReference type="Proteomes" id="UP000192674">
    <property type="component" value="Unassembled WGS sequence"/>
</dbReference>
<name>A0A1Y5XYE3_KIBAR</name>
<sequence>MSSAWHEKLLADARAGLGASRVLLGAAPDLVPANDFTVLRICGLQSERDLPFAALHRLLLPVLSADDLRQTLRGSPLQLRCAVHELLIGLSPVLVQADDAQWLDRETMDVLGFVARRVTGHRLAVLISGCPEWTGELPSALVGLVAELGSPVDAAQHAWHADRPDWARTLLSRAGADAGRTALLLGEIELRDGDPAVAVHELTTAAAQLDDPSPALLLAGEARRLCGDVRGYRAMARTLPPISDLPISDLMLAHFRGLTATFEGRHADAAQPLRDVVRLGMAATDVASAVWAAEAAFALGLGEKAFECASAAVSRARPTGREAALPWALVQLSLAAIVLDRHEVALEASREGLAASTAQRTTRTEHLSLLALSAALRDDRETAQSHLDNAATAIAKRGLGRPCAIASWAYACLDLADDRPADALARLDTMTAGVSGTQPAIRALATPQLVEAAVLVGQHDRAERALKVFDGWVRTGGNSAWLALSHRCHALLTDDLTHFETAIALHRKAGAAMELARTQLLYANRLRLRRRLLDARDQFRSALRVFQSIGAQRWTARAEAGLRAAGETVSAPNVSLAGLTPQQAAISRLVAVGETNKEIARRLVISHRTVDHHLRNIFTTLGVRSRVELARRVTSLEDEQA</sequence>
<feature type="domain" description="HTH luxR-type" evidence="2">
    <location>
        <begin position="572"/>
        <end position="637"/>
    </location>
</feature>
<evidence type="ECO:0000313" key="3">
    <source>
        <dbReference type="EMBL" id="SMD21775.1"/>
    </source>
</evidence>
<keyword evidence="1" id="KW-0238">DNA-binding</keyword>
<proteinExistence type="predicted"/>
<reference evidence="3 4" key="1">
    <citation type="submission" date="2017-04" db="EMBL/GenBank/DDBJ databases">
        <authorList>
            <person name="Afonso C.L."/>
            <person name="Miller P.J."/>
            <person name="Scott M.A."/>
            <person name="Spackman E."/>
            <person name="Goraichik I."/>
            <person name="Dimitrov K.M."/>
            <person name="Suarez D.L."/>
            <person name="Swayne D.E."/>
        </authorList>
    </citation>
    <scope>NUCLEOTIDE SEQUENCE [LARGE SCALE GENOMIC DNA]</scope>
    <source>
        <strain evidence="3 4">DSM 43828</strain>
    </source>
</reference>
<evidence type="ECO:0000313" key="4">
    <source>
        <dbReference type="Proteomes" id="UP000192674"/>
    </source>
</evidence>
<keyword evidence="4" id="KW-1185">Reference proteome</keyword>
<dbReference type="OrthoDB" id="483at2"/>
<dbReference type="SMART" id="SM00421">
    <property type="entry name" value="HTH_LUXR"/>
    <property type="match status" value="1"/>
</dbReference>
<dbReference type="CDD" id="cd06170">
    <property type="entry name" value="LuxR_C_like"/>
    <property type="match status" value="1"/>
</dbReference>
<accession>A0A1Y5XYE3</accession>
<dbReference type="GO" id="GO:0003677">
    <property type="term" value="F:DNA binding"/>
    <property type="evidence" value="ECO:0007669"/>
    <property type="project" value="UniProtKB-KW"/>
</dbReference>
<dbReference type="InterPro" id="IPR039420">
    <property type="entry name" value="WalR-like"/>
</dbReference>
<dbReference type="InterPro" id="IPR016032">
    <property type="entry name" value="Sig_transdc_resp-reg_C-effctor"/>
</dbReference>
<dbReference type="PRINTS" id="PR00038">
    <property type="entry name" value="HTHLUXR"/>
</dbReference>
<dbReference type="PANTHER" id="PTHR43214:SF42">
    <property type="entry name" value="TRANSCRIPTIONAL REGULATORY PROTEIN DESR"/>
    <property type="match status" value="1"/>
</dbReference>
<protein>
    <submittedName>
        <fullName evidence="3">Regulatory protein, luxR family</fullName>
    </submittedName>
</protein>
<dbReference type="Pfam" id="PF00196">
    <property type="entry name" value="GerE"/>
    <property type="match status" value="1"/>
</dbReference>
<dbReference type="AlphaFoldDB" id="A0A1Y5XYE3"/>
<dbReference type="PROSITE" id="PS50043">
    <property type="entry name" value="HTH_LUXR_2"/>
    <property type="match status" value="1"/>
</dbReference>
<dbReference type="EMBL" id="FWXV01000007">
    <property type="protein sequence ID" value="SMD21775.1"/>
    <property type="molecule type" value="Genomic_DNA"/>
</dbReference>
<dbReference type="PANTHER" id="PTHR43214">
    <property type="entry name" value="TWO-COMPONENT RESPONSE REGULATOR"/>
    <property type="match status" value="1"/>
</dbReference>
<dbReference type="InterPro" id="IPR000792">
    <property type="entry name" value="Tscrpt_reg_LuxR_C"/>
</dbReference>
<evidence type="ECO:0000256" key="1">
    <source>
        <dbReference type="ARBA" id="ARBA00023125"/>
    </source>
</evidence>
<dbReference type="InterPro" id="IPR036388">
    <property type="entry name" value="WH-like_DNA-bd_sf"/>
</dbReference>
<evidence type="ECO:0000259" key="2">
    <source>
        <dbReference type="PROSITE" id="PS50043"/>
    </source>
</evidence>
<dbReference type="SUPFAM" id="SSF46894">
    <property type="entry name" value="C-terminal effector domain of the bipartite response regulators"/>
    <property type="match status" value="1"/>
</dbReference>